<reference evidence="9 10" key="1">
    <citation type="submission" date="2016-10" db="EMBL/GenBank/DDBJ databases">
        <authorList>
            <person name="de Groot N.N."/>
        </authorList>
    </citation>
    <scope>NUCLEOTIDE SEQUENCE [LARGE SCALE GENOMIC DNA]</scope>
    <source>
        <strain evidence="9 10">Nm146</strain>
    </source>
</reference>
<evidence type="ECO:0000313" key="9">
    <source>
        <dbReference type="EMBL" id="SFM27044.1"/>
    </source>
</evidence>
<evidence type="ECO:0000256" key="1">
    <source>
        <dbReference type="ARBA" id="ARBA00004496"/>
    </source>
</evidence>
<feature type="domain" description="RecX second three-helical" evidence="6">
    <location>
        <begin position="57"/>
        <end position="94"/>
    </location>
</feature>
<protein>
    <recommendedName>
        <fullName evidence="3 5">Regulatory protein RecX</fullName>
    </recommendedName>
</protein>
<reference evidence="8" key="2">
    <citation type="submission" date="2021-02" db="EMBL/GenBank/DDBJ databases">
        <authorList>
            <person name="Han P."/>
        </authorList>
    </citation>
    <scope>NUCLEOTIDE SEQUENCE</scope>
    <source>
        <strain evidence="8">Nitrosomonas nitrosa 18-3D</strain>
    </source>
</reference>
<evidence type="ECO:0000313" key="10">
    <source>
        <dbReference type="Proteomes" id="UP000199561"/>
    </source>
</evidence>
<dbReference type="PANTHER" id="PTHR33602:SF1">
    <property type="entry name" value="REGULATORY PROTEIN RECX FAMILY PROTEIN"/>
    <property type="match status" value="1"/>
</dbReference>
<evidence type="ECO:0000256" key="4">
    <source>
        <dbReference type="ARBA" id="ARBA00022490"/>
    </source>
</evidence>
<dbReference type="PANTHER" id="PTHR33602">
    <property type="entry name" value="REGULATORY PROTEIN RECX FAMILY PROTEIN"/>
    <property type="match status" value="1"/>
</dbReference>
<dbReference type="STRING" id="52442.SAMN05421880_11120"/>
<dbReference type="InterPro" id="IPR036388">
    <property type="entry name" value="WH-like_DNA-bd_sf"/>
</dbReference>
<accession>A0A1I4PH84</accession>
<comment type="function">
    <text evidence="5">Modulates RecA activity.</text>
</comment>
<dbReference type="InterPro" id="IPR003783">
    <property type="entry name" value="Regulatory_RecX"/>
</dbReference>
<comment type="subcellular location">
    <subcellularLocation>
        <location evidence="1 5">Cytoplasm</location>
    </subcellularLocation>
</comment>
<dbReference type="AlphaFoldDB" id="A0A1I4PH84"/>
<dbReference type="Gene3D" id="1.10.10.10">
    <property type="entry name" value="Winged helix-like DNA-binding domain superfamily/Winged helix DNA-binding domain"/>
    <property type="match status" value="3"/>
</dbReference>
<evidence type="ECO:0000256" key="2">
    <source>
        <dbReference type="ARBA" id="ARBA00009695"/>
    </source>
</evidence>
<comment type="similarity">
    <text evidence="2 5">Belongs to the RecX family.</text>
</comment>
<dbReference type="Pfam" id="PF21981">
    <property type="entry name" value="RecX_HTH3"/>
    <property type="match status" value="1"/>
</dbReference>
<dbReference type="InterPro" id="IPR053924">
    <property type="entry name" value="RecX_HTH_2nd"/>
</dbReference>
<sequence>MNDAIKQNLQARAVRYLAKREYSRLELAKKLADHAPAPETLSEVLDALEQRGWLSAERVVEQVLHGRRNKFGSLRIRHELKEKGIAEHLIDAAMSNLKETELQAAREVWRKKFGVIPENLKERSKQARFLAGRGFSSGVIRQVLACSDDEI</sequence>
<dbReference type="NCBIfam" id="NF001055">
    <property type="entry name" value="PRK00117.2-5"/>
    <property type="match status" value="1"/>
</dbReference>
<dbReference type="GO" id="GO:0005737">
    <property type="term" value="C:cytoplasm"/>
    <property type="evidence" value="ECO:0007669"/>
    <property type="project" value="UniProtKB-SubCell"/>
</dbReference>
<evidence type="ECO:0000259" key="7">
    <source>
        <dbReference type="Pfam" id="PF21981"/>
    </source>
</evidence>
<dbReference type="GO" id="GO:0006282">
    <property type="term" value="P:regulation of DNA repair"/>
    <property type="evidence" value="ECO:0007669"/>
    <property type="project" value="UniProtKB-UniRule"/>
</dbReference>
<proteinExistence type="inferred from homology"/>
<dbReference type="Proteomes" id="UP000199561">
    <property type="component" value="Unassembled WGS sequence"/>
</dbReference>
<keyword evidence="4 5" id="KW-0963">Cytoplasm</keyword>
<organism evidence="9 10">
    <name type="scientific">Nitrosomonas nitrosa</name>
    <dbReference type="NCBI Taxonomy" id="52442"/>
    <lineage>
        <taxon>Bacteria</taxon>
        <taxon>Pseudomonadati</taxon>
        <taxon>Pseudomonadota</taxon>
        <taxon>Betaproteobacteria</taxon>
        <taxon>Nitrosomonadales</taxon>
        <taxon>Nitrosomonadaceae</taxon>
        <taxon>Nitrosomonas</taxon>
    </lineage>
</organism>
<evidence type="ECO:0000259" key="6">
    <source>
        <dbReference type="Pfam" id="PF02631"/>
    </source>
</evidence>
<dbReference type="Proteomes" id="UP000601736">
    <property type="component" value="Unassembled WGS sequence"/>
</dbReference>
<evidence type="ECO:0000256" key="3">
    <source>
        <dbReference type="ARBA" id="ARBA00018111"/>
    </source>
</evidence>
<evidence type="ECO:0000313" key="8">
    <source>
        <dbReference type="EMBL" id="CAE6508644.1"/>
    </source>
</evidence>
<dbReference type="InterPro" id="IPR053925">
    <property type="entry name" value="RecX_HTH_3rd"/>
</dbReference>
<dbReference type="EMBL" id="CAJNAP010000023">
    <property type="protein sequence ID" value="CAE6508644.1"/>
    <property type="molecule type" value="Genomic_DNA"/>
</dbReference>
<gene>
    <name evidence="5 8" type="primary">recX</name>
    <name evidence="8" type="ORF">NMYAN_30047</name>
    <name evidence="9" type="ORF">SAMN05421880_11120</name>
</gene>
<name>A0A1I4PH84_9PROT</name>
<evidence type="ECO:0000256" key="5">
    <source>
        <dbReference type="HAMAP-Rule" id="MF_01114"/>
    </source>
</evidence>
<dbReference type="HAMAP" id="MF_01114">
    <property type="entry name" value="RecX"/>
    <property type="match status" value="1"/>
</dbReference>
<keyword evidence="10" id="KW-1185">Reference proteome</keyword>
<feature type="domain" description="RecX third three-helical" evidence="7">
    <location>
        <begin position="99"/>
        <end position="144"/>
    </location>
</feature>
<dbReference type="Pfam" id="PF02631">
    <property type="entry name" value="RecX_HTH2"/>
    <property type="match status" value="1"/>
</dbReference>
<dbReference type="EMBL" id="FOUF01000011">
    <property type="protein sequence ID" value="SFM27044.1"/>
    <property type="molecule type" value="Genomic_DNA"/>
</dbReference>